<dbReference type="OrthoDB" id="1667587at2759"/>
<dbReference type="PANTHER" id="PTHR11227">
    <property type="entry name" value="WD-REPEAT PROTEIN INTERACTING WITH PHOSPHOINOSIDES WIPI -RELATED"/>
    <property type="match status" value="1"/>
</dbReference>
<organism evidence="3 4">
    <name type="scientific">Laccaria amethystina LaAM-08-1</name>
    <dbReference type="NCBI Taxonomy" id="1095629"/>
    <lineage>
        <taxon>Eukaryota</taxon>
        <taxon>Fungi</taxon>
        <taxon>Dikarya</taxon>
        <taxon>Basidiomycota</taxon>
        <taxon>Agaricomycotina</taxon>
        <taxon>Agaricomycetes</taxon>
        <taxon>Agaricomycetidae</taxon>
        <taxon>Agaricales</taxon>
        <taxon>Agaricineae</taxon>
        <taxon>Hydnangiaceae</taxon>
        <taxon>Laccaria</taxon>
    </lineage>
</organism>
<accession>A0A0C9XHG9</accession>
<dbReference type="STRING" id="1095629.A0A0C9XHG9"/>
<dbReference type="Proteomes" id="UP000054477">
    <property type="component" value="Unassembled WGS sequence"/>
</dbReference>
<reference evidence="3 4" key="1">
    <citation type="submission" date="2014-04" db="EMBL/GenBank/DDBJ databases">
        <authorList>
            <consortium name="DOE Joint Genome Institute"/>
            <person name="Kuo A."/>
            <person name="Kohler A."/>
            <person name="Nagy L.G."/>
            <person name="Floudas D."/>
            <person name="Copeland A."/>
            <person name="Barry K.W."/>
            <person name="Cichocki N."/>
            <person name="Veneault-Fourrey C."/>
            <person name="LaButti K."/>
            <person name="Lindquist E.A."/>
            <person name="Lipzen A."/>
            <person name="Lundell T."/>
            <person name="Morin E."/>
            <person name="Murat C."/>
            <person name="Sun H."/>
            <person name="Tunlid A."/>
            <person name="Henrissat B."/>
            <person name="Grigoriev I.V."/>
            <person name="Hibbett D.S."/>
            <person name="Martin F."/>
            <person name="Nordberg H.P."/>
            <person name="Cantor M.N."/>
            <person name="Hua S.X."/>
        </authorList>
    </citation>
    <scope>NUCLEOTIDE SEQUENCE [LARGE SCALE GENOMIC DNA]</scope>
    <source>
        <strain evidence="3 4">LaAM-08-1</strain>
    </source>
</reference>
<keyword evidence="2" id="KW-0677">Repeat</keyword>
<dbReference type="Pfam" id="PF21032">
    <property type="entry name" value="PROPPIN"/>
    <property type="match status" value="1"/>
</dbReference>
<evidence type="ECO:0000313" key="4">
    <source>
        <dbReference type="Proteomes" id="UP000054477"/>
    </source>
</evidence>
<evidence type="ECO:0000256" key="2">
    <source>
        <dbReference type="ARBA" id="ARBA00022737"/>
    </source>
</evidence>
<dbReference type="HOGENOM" id="CLU_1378323_0_0_1"/>
<sequence>MIDEWGIEERDEKETTRLKTYSHLSLYAPAELVPDAAAAAAALVVPLYTHQASSPFNKVKINSPASTPRKLQIVNTKALHVIATTPNPEAICPVSPLADSSYLAYPPPVPPSTTPLATATSTGSILATSSEKGTVIRVWSIPGAEKLFQFRRGAREARIYSINFNVVSSLLSAARLPRVVISHLARRGRLIVGRGCKT</sequence>
<protein>
    <submittedName>
        <fullName evidence="3">Uncharacterized protein</fullName>
    </submittedName>
</protein>
<evidence type="ECO:0000313" key="3">
    <source>
        <dbReference type="EMBL" id="KIJ95572.1"/>
    </source>
</evidence>
<name>A0A0C9XHG9_9AGAR</name>
<proteinExistence type="predicted"/>
<keyword evidence="4" id="KW-1185">Reference proteome</keyword>
<gene>
    <name evidence="3" type="ORF">K443DRAFT_124788</name>
</gene>
<evidence type="ECO:0000256" key="1">
    <source>
        <dbReference type="ARBA" id="ARBA00022574"/>
    </source>
</evidence>
<keyword evidence="1" id="KW-0853">WD repeat</keyword>
<dbReference type="AlphaFoldDB" id="A0A0C9XHG9"/>
<dbReference type="InterPro" id="IPR048720">
    <property type="entry name" value="PROPPIN"/>
</dbReference>
<dbReference type="EMBL" id="KN838751">
    <property type="protein sequence ID" value="KIJ95572.1"/>
    <property type="molecule type" value="Genomic_DNA"/>
</dbReference>
<reference evidence="4" key="2">
    <citation type="submission" date="2015-01" db="EMBL/GenBank/DDBJ databases">
        <title>Evolutionary Origins and Diversification of the Mycorrhizal Mutualists.</title>
        <authorList>
            <consortium name="DOE Joint Genome Institute"/>
            <consortium name="Mycorrhizal Genomics Consortium"/>
            <person name="Kohler A."/>
            <person name="Kuo A."/>
            <person name="Nagy L.G."/>
            <person name="Floudas D."/>
            <person name="Copeland A."/>
            <person name="Barry K.W."/>
            <person name="Cichocki N."/>
            <person name="Veneault-Fourrey C."/>
            <person name="LaButti K."/>
            <person name="Lindquist E.A."/>
            <person name="Lipzen A."/>
            <person name="Lundell T."/>
            <person name="Morin E."/>
            <person name="Murat C."/>
            <person name="Riley R."/>
            <person name="Ohm R."/>
            <person name="Sun H."/>
            <person name="Tunlid A."/>
            <person name="Henrissat B."/>
            <person name="Grigoriev I.V."/>
            <person name="Hibbett D.S."/>
            <person name="Martin F."/>
        </authorList>
    </citation>
    <scope>NUCLEOTIDE SEQUENCE [LARGE SCALE GENOMIC DNA]</scope>
    <source>
        <strain evidence="4">LaAM-08-1</strain>
    </source>
</reference>